<dbReference type="InterPro" id="IPR019527">
    <property type="entry name" value="RZZ-complex_KNTC1/ROD_C"/>
</dbReference>
<dbReference type="GeneTree" id="ENSGT00390000007883"/>
<reference evidence="6" key="3">
    <citation type="submission" date="2025-09" db="UniProtKB">
        <authorList>
            <consortium name="Ensembl"/>
        </authorList>
    </citation>
    <scope>IDENTIFICATION</scope>
</reference>
<dbReference type="GO" id="GO:0007094">
    <property type="term" value="P:mitotic spindle assembly checkpoint signaling"/>
    <property type="evidence" value="ECO:0007669"/>
    <property type="project" value="TreeGrafter"/>
</dbReference>
<dbReference type="Pfam" id="PF24516">
    <property type="entry name" value="ARM_KNTC1_2nd"/>
    <property type="match status" value="1"/>
</dbReference>
<evidence type="ECO:0000259" key="5">
    <source>
        <dbReference type="Pfam" id="PF24520"/>
    </source>
</evidence>
<dbReference type="GO" id="GO:0000070">
    <property type="term" value="P:mitotic sister chromatid segregation"/>
    <property type="evidence" value="ECO:0007669"/>
    <property type="project" value="TreeGrafter"/>
</dbReference>
<feature type="domain" description="KNTC1 third ARM-repeats" evidence="3">
    <location>
        <begin position="1170"/>
        <end position="1378"/>
    </location>
</feature>
<evidence type="ECO:0000313" key="7">
    <source>
        <dbReference type="Proteomes" id="UP000001645"/>
    </source>
</evidence>
<accession>A0A803Y4H6</accession>
<dbReference type="Pfam" id="PF10493">
    <property type="entry name" value="Rod_C"/>
    <property type="match status" value="1"/>
</dbReference>
<dbReference type="InterPro" id="IPR055403">
    <property type="entry name" value="ARM_KNTC1_1st"/>
</dbReference>
<dbReference type="Pfam" id="PF24506">
    <property type="entry name" value="KNTC1_N"/>
    <property type="match status" value="2"/>
</dbReference>
<reference evidence="6 7" key="1">
    <citation type="journal article" date="2010" name="PLoS Biol.">
        <title>Multi-platform next-generation sequencing of the domestic turkey (Meleagris gallopavo): genome assembly and analysis.</title>
        <authorList>
            <person name="Dalloul R.A."/>
            <person name="Long J.A."/>
            <person name="Zimin A.V."/>
            <person name="Aslam L."/>
            <person name="Beal K."/>
            <person name="Blomberg L.A."/>
            <person name="Bouffard P."/>
            <person name="Burt D.W."/>
            <person name="Crasta O."/>
            <person name="Crooijmans R.P."/>
            <person name="Cooper K."/>
            <person name="Coulombe R.A."/>
            <person name="De S."/>
            <person name="Delany M.E."/>
            <person name="Dodgson J.B."/>
            <person name="Dong J.J."/>
            <person name="Evans C."/>
            <person name="Frederickson K.M."/>
            <person name="Flicek P."/>
            <person name="Florea L."/>
            <person name="Folkerts O."/>
            <person name="Groenen M.A."/>
            <person name="Harkins T.T."/>
            <person name="Herrero J."/>
            <person name="Hoffmann S."/>
            <person name="Megens H.J."/>
            <person name="Jiang A."/>
            <person name="de Jong P."/>
            <person name="Kaiser P."/>
            <person name="Kim H."/>
            <person name="Kim K.W."/>
            <person name="Kim S."/>
            <person name="Langenberger D."/>
            <person name="Lee M.K."/>
            <person name="Lee T."/>
            <person name="Mane S."/>
            <person name="Marcais G."/>
            <person name="Marz M."/>
            <person name="McElroy A.P."/>
            <person name="Modise T."/>
            <person name="Nefedov M."/>
            <person name="Notredame C."/>
            <person name="Paton I.R."/>
            <person name="Payne W.S."/>
            <person name="Pertea G."/>
            <person name="Prickett D."/>
            <person name="Puiu D."/>
            <person name="Qioa D."/>
            <person name="Raineri E."/>
            <person name="Ruffier M."/>
            <person name="Salzberg S.L."/>
            <person name="Schatz M.C."/>
            <person name="Scheuring C."/>
            <person name="Schmidt C.J."/>
            <person name="Schroeder S."/>
            <person name="Searle S.M."/>
            <person name="Smith E.J."/>
            <person name="Smith J."/>
            <person name="Sonstegard T.S."/>
            <person name="Stadler P.F."/>
            <person name="Tafer H."/>
            <person name="Tu Z.J."/>
            <person name="Van Tassell C.P."/>
            <person name="Vilella A.J."/>
            <person name="Williams K.P."/>
            <person name="Yorke J.A."/>
            <person name="Zhang L."/>
            <person name="Zhang H.B."/>
            <person name="Zhang X."/>
            <person name="Zhang Y."/>
            <person name="Reed K.M."/>
        </authorList>
    </citation>
    <scope>NUCLEOTIDE SEQUENCE [LARGE SCALE GENOMIC DNA]</scope>
</reference>
<keyword evidence="7" id="KW-1185">Reference proteome</keyword>
<sequence>MWNDIEILVNDDTRSEQLSVCLGQECGSALYQVDSLLQITSSEKVSVNPHLYACSSRDGSIIVVDRSVVLLDSTGQALQLHIQFDTNVDVVGMCQEKQFLVVGERSGNIHLIHIPSKKTLLTKVHKGFFCIMHLPLAKTQEGKIIYKPTGISLQGQIKTAFISTEEYHSLGCQNSVISNLANKIHVIIGVSSNSTKIINCYDYVLFLLDAVKLQVLDNLLFVLDTENILSIWDVYSLTLIWDWPLIHIEEFLLTTESDSSSIIISKSLISDLSLMVFALPTMQQLYSLEVSVVSSLVLSGIGTVRLDLLLSVTLLYLTPRLSRLLHKHKFTEAESFAIQFGLDVELVYKVKANMILEKLASASIGSYGQEVLLDYVNEAKENLLKIQDSQFVVDYCINAPWPLYETAQEMLNYAKVRILKKDDRTIVSPSDGALQVLRAQARLTTFYGAYGLEKFSGIAWTEFLNNEDILKNILFQLEGGNLSCAQYLWLRHQADFENTFDEKMLESLLNAIHVTVPLKELCLWLKSVVIPFLRRVVPKGQKILAKWLEQGARNLELTDKANWPENGLQMAEIFFTSKNQDEMHLTSFGHDCEEVRRLKKLVNDLQELIDLYRKYNCRLALCDFEKENTTTIVFRMFDKILAPELVPSILDKFIKPYLCEHNLQKDELLLQYIKDLLERCRTRSASVFETAWEAKAIAVIGCISDTDLKFDAVLQIMHGAVVPWSGAVEQLVKQHLEMNHVKVKLLQESYRLMEMKKLLRAYGIRDTNLLKDKLVKYILKQDTPTSLEDALKMVEAYMLPTMEVYILRMIDLIDKERGEESLTLLKSLTIAEAEKVAERLTVWGTLVLKRKADNSEEEDFNIFLSVEDFGNPTLMSTLLEKHINAYETDKYLSKSRKEQTTNSKTKDGKLKKCSTESKLYRMALLLQRSEQELGTTLALRALDAGKVEDAVKICRDFYKNHCNKETGRLLFSTCQKLCHMLGGDVPAITPEDMNLPAVIYEMACQAATICSPDLLLDSLELCKYTLAAKEIYRQCQIENYGFTAKTTCFGGDKDPYEEWTYNDFFNEDGIVLDPQIILPVIYETISSLLPTSGSNCFLSLFLKYIIGQNLLLPARTPICAVLQNLMECSQCELALRLIVCSFGSCLQHGISNNMDLSLGEKTTASIITTSIMTLLHKVFNCRLIDQDLALGYCAILPREDTFNKLWGVINNTWQNYRKSVALVGAQLAIQYGEAAEEKKFRELITDAEWGIQLGKFGISFETVFRQPPIRKKELIRTLVQNPEVGTDLILNYCRTFMLDSDAALQLCIETLLLKNANRNHVEDDSAEYSEKQSHYTLLARVLEIIPLLKSPNDLVTSLSGILYKLDPYDYETIEIVLKVIQNADERNTSIQLNQALSLLKHLESYKRISPPVDLEHQYVSEHMIPLSPASETRLPFHLIFFRTAQCFWNIISAELSEESFPTLLLISKLMKVSLDTLHMSAAQHIFQKKLKPKIFEMRNTGYTSVVNKETTKTVQTIQSYLLSIINPEWAVAMAHKIAQEFPTGPDQIQALKFCLRLAEKWLKNTTAEDESHKKAEVLQKKLYMQYKRSATENVLITYKLNTAEYLKSIAKPANLIVLLYEHHSIDQRIQNPTGRDYPDIHMAAKEIAEINNLDMNKILNKLLNKWLCPNTLPSEVIIYLLQSHPMDYSSRMLFAITTSATSPIGVNQLTFAHRSRALKCLLYLADTSTVESLFKKPIKKVKYFLKCFVYLAEFEVLNIPYTYESFHKSPKEGMIKGLWKNHSHEPTAVRLVTELSLEYKVYDFQLWNGLLQKLLGFNMIHYLKKVLIAITGIHSLWQQLKLFTLSWLLYLSASCPPSPKQIEECCECFVILCPVLADLDVIGIAKQYAQLDLPAFALGCLMLIPQFEKREQQIQAFLSTCNTETVLQQIDEHMNAGEVVAFASQIRSLILDSIINEKLYEKFLKTKYFPLVKQQLMSTHRMKELVNKTDDALLTKTESLLHFIFPPPDLSDFRTAESYFGL</sequence>
<evidence type="ECO:0000259" key="1">
    <source>
        <dbReference type="Pfam" id="PF10493"/>
    </source>
</evidence>
<dbReference type="GO" id="GO:1990423">
    <property type="term" value="C:RZZ complex"/>
    <property type="evidence" value="ECO:0007669"/>
    <property type="project" value="TreeGrafter"/>
</dbReference>
<dbReference type="InterPro" id="IPR055404">
    <property type="entry name" value="ARM_KNTC1_2nd"/>
</dbReference>
<protein>
    <submittedName>
        <fullName evidence="6">Kinetochore associated 1</fullName>
    </submittedName>
</protein>
<feature type="domain" description="KNTC1 first ARM-repeats" evidence="5">
    <location>
        <begin position="323"/>
        <end position="568"/>
    </location>
</feature>
<dbReference type="Proteomes" id="UP000001645">
    <property type="component" value="Chromosome 17"/>
</dbReference>
<dbReference type="PANTHER" id="PTHR15688">
    <property type="entry name" value="KINETOCHORE-ASSOCIATED PROTEIN 1"/>
    <property type="match status" value="1"/>
</dbReference>
<name>A0A803Y4H6_MELGA</name>
<dbReference type="SUPFAM" id="SSF50978">
    <property type="entry name" value="WD40 repeat-like"/>
    <property type="match status" value="1"/>
</dbReference>
<dbReference type="GO" id="GO:1903394">
    <property type="term" value="P:protein localization to kinetochore involved in kinetochore assembly"/>
    <property type="evidence" value="ECO:0007669"/>
    <property type="project" value="TreeGrafter"/>
</dbReference>
<dbReference type="Pfam" id="PF24520">
    <property type="entry name" value="ARM_KNTC1_1st"/>
    <property type="match status" value="1"/>
</dbReference>
<dbReference type="Ensembl" id="ENSMGAT00000031359.1">
    <property type="protein sequence ID" value="ENSMGAP00000026673.1"/>
    <property type="gene ID" value="ENSMGAG00000004874.3"/>
</dbReference>
<dbReference type="InterPro" id="IPR036322">
    <property type="entry name" value="WD40_repeat_dom_sf"/>
</dbReference>
<feature type="domain" description="KNTC1 second ARM-repeats" evidence="4">
    <location>
        <begin position="667"/>
        <end position="828"/>
    </location>
</feature>
<dbReference type="GO" id="GO:0031267">
    <property type="term" value="F:small GTPase binding"/>
    <property type="evidence" value="ECO:0007669"/>
    <property type="project" value="TreeGrafter"/>
</dbReference>
<dbReference type="Pfam" id="PF24515">
    <property type="entry name" value="ARM_KNTC1_3rd"/>
    <property type="match status" value="1"/>
</dbReference>
<gene>
    <name evidence="6" type="primary">KNTC1</name>
</gene>
<evidence type="ECO:0000259" key="4">
    <source>
        <dbReference type="Pfam" id="PF24516"/>
    </source>
</evidence>
<dbReference type="GO" id="GO:0005737">
    <property type="term" value="C:cytoplasm"/>
    <property type="evidence" value="ECO:0007669"/>
    <property type="project" value="TreeGrafter"/>
</dbReference>
<reference evidence="6" key="2">
    <citation type="submission" date="2025-08" db="UniProtKB">
        <authorList>
            <consortium name="Ensembl"/>
        </authorList>
    </citation>
    <scope>IDENTIFICATION</scope>
</reference>
<dbReference type="GO" id="GO:0005828">
    <property type="term" value="C:kinetochore microtubule"/>
    <property type="evidence" value="ECO:0007669"/>
    <property type="project" value="TreeGrafter"/>
</dbReference>
<dbReference type="InterPro" id="IPR055405">
    <property type="entry name" value="ARM_KNTC1_3rd"/>
</dbReference>
<dbReference type="PANTHER" id="PTHR15688:SF1">
    <property type="entry name" value="KINETOCHORE-ASSOCIATED PROTEIN 1"/>
    <property type="match status" value="1"/>
</dbReference>
<dbReference type="Bgee" id="ENSMGAG00000004874">
    <property type="expression patterns" value="Expressed in bursa of Fabricius and 13 other cell types or tissues"/>
</dbReference>
<evidence type="ECO:0000313" key="6">
    <source>
        <dbReference type="Ensembl" id="ENSMGAP00000026673.1"/>
    </source>
</evidence>
<evidence type="ECO:0000259" key="3">
    <source>
        <dbReference type="Pfam" id="PF24515"/>
    </source>
</evidence>
<feature type="domain" description="RZZ complex subunit KNTC1/ROD C-terminal" evidence="1">
    <location>
        <begin position="1424"/>
        <end position="1951"/>
    </location>
</feature>
<evidence type="ECO:0000259" key="2">
    <source>
        <dbReference type="Pfam" id="PF24506"/>
    </source>
</evidence>
<dbReference type="OrthoDB" id="343783at2759"/>
<dbReference type="InterPro" id="IPR052802">
    <property type="entry name" value="KNTC1"/>
</dbReference>
<proteinExistence type="predicted"/>
<feature type="domain" description="KNTC1 N-terminal" evidence="2">
    <location>
        <begin position="23"/>
        <end position="123"/>
    </location>
</feature>
<dbReference type="InterPro" id="IPR055402">
    <property type="entry name" value="KNTC1_N"/>
</dbReference>
<feature type="domain" description="KNTC1 N-terminal" evidence="2">
    <location>
        <begin position="125"/>
        <end position="301"/>
    </location>
</feature>
<organism evidence="6 7">
    <name type="scientific">Meleagris gallopavo</name>
    <name type="common">Wild turkey</name>
    <dbReference type="NCBI Taxonomy" id="9103"/>
    <lineage>
        <taxon>Eukaryota</taxon>
        <taxon>Metazoa</taxon>
        <taxon>Chordata</taxon>
        <taxon>Craniata</taxon>
        <taxon>Vertebrata</taxon>
        <taxon>Euteleostomi</taxon>
        <taxon>Archelosauria</taxon>
        <taxon>Archosauria</taxon>
        <taxon>Dinosauria</taxon>
        <taxon>Saurischia</taxon>
        <taxon>Theropoda</taxon>
        <taxon>Coelurosauria</taxon>
        <taxon>Aves</taxon>
        <taxon>Neognathae</taxon>
        <taxon>Galloanserae</taxon>
        <taxon>Galliformes</taxon>
        <taxon>Phasianidae</taxon>
        <taxon>Meleagridinae</taxon>
        <taxon>Meleagris</taxon>
    </lineage>
</organism>